<evidence type="ECO:0000313" key="3">
    <source>
        <dbReference type="Proteomes" id="UP000429958"/>
    </source>
</evidence>
<dbReference type="Proteomes" id="UP000429958">
    <property type="component" value="Unassembled WGS sequence"/>
</dbReference>
<organism evidence="2 3">
    <name type="scientific">Clostridium porci</name>
    <dbReference type="NCBI Taxonomy" id="2605778"/>
    <lineage>
        <taxon>Bacteria</taxon>
        <taxon>Bacillati</taxon>
        <taxon>Bacillota</taxon>
        <taxon>Clostridia</taxon>
        <taxon>Eubacteriales</taxon>
        <taxon>Clostridiaceae</taxon>
        <taxon>Clostridium</taxon>
    </lineage>
</organism>
<comment type="caution">
    <text evidence="2">The sequence shown here is derived from an EMBL/GenBank/DDBJ whole genome shotgun (WGS) entry which is preliminary data.</text>
</comment>
<dbReference type="AlphaFoldDB" id="A0A7X2NIE7"/>
<protein>
    <submittedName>
        <fullName evidence="2">PTS system mannose/fructose/sorbose family transporter subunit IID</fullName>
    </submittedName>
</protein>
<keyword evidence="3" id="KW-1185">Reference proteome</keyword>
<keyword evidence="1" id="KW-0812">Transmembrane</keyword>
<dbReference type="EMBL" id="VUMD01000002">
    <property type="protein sequence ID" value="MSS35462.1"/>
    <property type="molecule type" value="Genomic_DNA"/>
</dbReference>
<evidence type="ECO:0000256" key="1">
    <source>
        <dbReference type="SAM" id="Phobius"/>
    </source>
</evidence>
<feature type="transmembrane region" description="Helical" evidence="1">
    <location>
        <begin position="145"/>
        <end position="161"/>
    </location>
</feature>
<feature type="transmembrane region" description="Helical" evidence="1">
    <location>
        <begin position="188"/>
        <end position="212"/>
    </location>
</feature>
<keyword evidence="1" id="KW-1133">Transmembrane helix</keyword>
<dbReference type="PANTHER" id="PTHR32502:SF23">
    <property type="entry name" value="TRANSPORT PROTEIN, PTS SYSTEM"/>
    <property type="match status" value="1"/>
</dbReference>
<evidence type="ECO:0000313" key="2">
    <source>
        <dbReference type="EMBL" id="MSS35462.1"/>
    </source>
</evidence>
<dbReference type="Pfam" id="PF03613">
    <property type="entry name" value="EIID-AGA"/>
    <property type="match status" value="1"/>
</dbReference>
<dbReference type="GO" id="GO:0005886">
    <property type="term" value="C:plasma membrane"/>
    <property type="evidence" value="ECO:0007669"/>
    <property type="project" value="TreeGrafter"/>
</dbReference>
<name>A0A7X2NIE7_9CLOT</name>
<keyword evidence="1" id="KW-0472">Membrane</keyword>
<reference evidence="2 3" key="1">
    <citation type="submission" date="2019-08" db="EMBL/GenBank/DDBJ databases">
        <title>In-depth cultivation of the pig gut microbiome towards novel bacterial diversity and tailored functional studies.</title>
        <authorList>
            <person name="Wylensek D."/>
            <person name="Hitch T.C.A."/>
            <person name="Clavel T."/>
        </authorList>
    </citation>
    <scope>NUCLEOTIDE SEQUENCE [LARGE SCALE GENOMIC DNA]</scope>
    <source>
        <strain evidence="2 3">WCA-389-WT-23D1</strain>
    </source>
</reference>
<sequence length="278" mass="30630">MAKNEVISAENNITKKDFRGVFWRSWTLMGSFNYERMQGLGFLYAIMPVLRKIYKGDDEGLKAAMHRHIAAFNMTVAPSPFIMGTTIAMEEKVKKDPNFDPASINALKVSLMGPLSGIGDTFFWGIIRILACALAVGFATEGNPIAPFILLLIFNIPNYLTRQTTLNVGYKQGSTLLRDMQSTGKMALFTHCAGIIGAMSIGCMIAMWVSIACPLQFTIAGSEVILQEYLDQLMPKLLPLCFTLGVYTCLRKRIKVVYIIGGIVAIGFILGIFGLISM</sequence>
<proteinExistence type="predicted"/>
<gene>
    <name evidence="2" type="ORF">FYJ39_02415</name>
</gene>
<dbReference type="InterPro" id="IPR050303">
    <property type="entry name" value="GatZ_KbaZ_carbometab"/>
</dbReference>
<dbReference type="InterPro" id="IPR004704">
    <property type="entry name" value="PTS_IID_man"/>
</dbReference>
<dbReference type="PANTHER" id="PTHR32502">
    <property type="entry name" value="N-ACETYLGALACTOSAMINE PERMEASE II COMPONENT-RELATED"/>
    <property type="match status" value="1"/>
</dbReference>
<accession>A0A7X2NIE7</accession>
<dbReference type="PROSITE" id="PS51108">
    <property type="entry name" value="PTS_EIID"/>
    <property type="match status" value="1"/>
</dbReference>
<dbReference type="GO" id="GO:0009401">
    <property type="term" value="P:phosphoenolpyruvate-dependent sugar phosphotransferase system"/>
    <property type="evidence" value="ECO:0007669"/>
    <property type="project" value="InterPro"/>
</dbReference>
<feature type="transmembrane region" description="Helical" evidence="1">
    <location>
        <begin position="257"/>
        <end position="276"/>
    </location>
</feature>
<dbReference type="RefSeq" id="WP_154470877.1">
    <property type="nucleotide sequence ID" value="NZ_VUMD01000002.1"/>
</dbReference>